<keyword evidence="1" id="KW-0547">Nucleotide-binding</keyword>
<organism evidence="4 5">
    <name type="scientific">Listeria fleischmannii 1991</name>
    <dbReference type="NCBI Taxonomy" id="1430899"/>
    <lineage>
        <taxon>Bacteria</taxon>
        <taxon>Bacillati</taxon>
        <taxon>Bacillota</taxon>
        <taxon>Bacilli</taxon>
        <taxon>Bacillales</taxon>
        <taxon>Listeriaceae</taxon>
        <taxon>Listeria</taxon>
    </lineage>
</organism>
<dbReference type="Gene3D" id="3.90.550.10">
    <property type="entry name" value="Spore Coat Polysaccharide Biosynthesis Protein SpsA, Chain A"/>
    <property type="match status" value="1"/>
</dbReference>
<feature type="domain" description="MobA-like NTP transferase" evidence="3">
    <location>
        <begin position="7"/>
        <end position="165"/>
    </location>
</feature>
<reference evidence="4 5" key="1">
    <citation type="journal article" date="2015" name="Genome Biol. Evol.">
        <title>Comparative Genomics of Listeria Sensu Lato: Genus-Wide Differences in Evolutionary Dynamics and the Progressive Gain of Complex, Potentially Pathogenicity-Related Traits through Lateral Gene Transfer.</title>
        <authorList>
            <person name="Chiara M."/>
            <person name="Caruso M."/>
            <person name="D'Erchia A.M."/>
            <person name="Manzari C."/>
            <person name="Fraccalvieri R."/>
            <person name="Goffredo E."/>
            <person name="Latorre L."/>
            <person name="Miccolupo A."/>
            <person name="Padalino I."/>
            <person name="Santagada G."/>
            <person name="Chiocco D."/>
            <person name="Pesole G."/>
            <person name="Horner D.S."/>
            <person name="Parisi A."/>
        </authorList>
    </citation>
    <scope>NUCLEOTIDE SEQUENCE [LARGE SCALE GENOMIC DNA]</scope>
    <source>
        <strain evidence="4 5">1991</strain>
    </source>
</reference>
<name>A0A0J8J9Y4_9LIST</name>
<dbReference type="InterPro" id="IPR013482">
    <property type="entry name" value="Molybde_CF_guanTrfase"/>
</dbReference>
<evidence type="ECO:0000313" key="5">
    <source>
        <dbReference type="Proteomes" id="UP000052258"/>
    </source>
</evidence>
<evidence type="ECO:0000256" key="2">
    <source>
        <dbReference type="ARBA" id="ARBA00023150"/>
    </source>
</evidence>
<dbReference type="AlphaFoldDB" id="A0A0J8J9Y4"/>
<dbReference type="RefSeq" id="WP_007472811.1">
    <property type="nucleotide sequence ID" value="NZ_KQ130610.1"/>
</dbReference>
<dbReference type="Pfam" id="PF12804">
    <property type="entry name" value="NTP_transf_3"/>
    <property type="match status" value="1"/>
</dbReference>
<dbReference type="GO" id="GO:0005525">
    <property type="term" value="F:GTP binding"/>
    <property type="evidence" value="ECO:0007669"/>
    <property type="project" value="UniProtKB-KW"/>
</dbReference>
<dbReference type="GO" id="GO:0016779">
    <property type="term" value="F:nucleotidyltransferase activity"/>
    <property type="evidence" value="ECO:0007669"/>
    <property type="project" value="UniProtKB-ARBA"/>
</dbReference>
<proteinExistence type="predicted"/>
<comment type="caution">
    <text evidence="4">The sequence shown here is derived from an EMBL/GenBank/DDBJ whole genome shotgun (WGS) entry which is preliminary data.</text>
</comment>
<dbReference type="SUPFAM" id="SSF53448">
    <property type="entry name" value="Nucleotide-diphospho-sugar transferases"/>
    <property type="match status" value="1"/>
</dbReference>
<accession>A0A0J8J9Y4</accession>
<keyword evidence="5" id="KW-1185">Reference proteome</keyword>
<evidence type="ECO:0000313" key="4">
    <source>
        <dbReference type="EMBL" id="KMT61141.1"/>
    </source>
</evidence>
<dbReference type="InterPro" id="IPR029044">
    <property type="entry name" value="Nucleotide-diphossugar_trans"/>
</dbReference>
<keyword evidence="2" id="KW-0501">Molybdenum cofactor biosynthesis</keyword>
<dbReference type="EMBL" id="AZHO01000004">
    <property type="protein sequence ID" value="KMT61141.1"/>
    <property type="molecule type" value="Genomic_DNA"/>
</dbReference>
<keyword evidence="1" id="KW-0342">GTP-binding</keyword>
<dbReference type="GO" id="GO:0006777">
    <property type="term" value="P:Mo-molybdopterin cofactor biosynthetic process"/>
    <property type="evidence" value="ECO:0007669"/>
    <property type="project" value="UniProtKB-KW"/>
</dbReference>
<dbReference type="CDD" id="cd02503">
    <property type="entry name" value="MobA"/>
    <property type="match status" value="1"/>
</dbReference>
<dbReference type="Proteomes" id="UP000052258">
    <property type="component" value="Unassembled WGS sequence"/>
</dbReference>
<gene>
    <name evidence="4" type="ORF">X560_0208</name>
</gene>
<protein>
    <submittedName>
        <fullName evidence="4">Putative molybdopterin-guanine dinucleotide biosynthesis protein A</fullName>
    </submittedName>
</protein>
<dbReference type="InterPro" id="IPR025877">
    <property type="entry name" value="MobA-like_NTP_Trfase"/>
</dbReference>
<dbReference type="PATRIC" id="fig|1430899.3.peg.209"/>
<sequence>MKKKPNAIILAGGKSTRFGSDKAFYIPSNETKTWVELLVAKLIPVSSLIYISIRQEQLQKMHTLFSENKQVCLVTDLNEVADYGPLGGLYSLSRHLNDESCLIVPVDVPHIQTADLKLLCRNKNVYVETAKHKHYLIAHLPSFQTEISSCIQNHEHRVTSLLKKLHTTPLFFENEDAFTNQNTKIPPNE</sequence>
<evidence type="ECO:0000256" key="1">
    <source>
        <dbReference type="ARBA" id="ARBA00023134"/>
    </source>
</evidence>
<evidence type="ECO:0000259" key="3">
    <source>
        <dbReference type="Pfam" id="PF12804"/>
    </source>
</evidence>